<accession>A0A429ZTE5</accession>
<dbReference type="InterPro" id="IPR021361">
    <property type="entry name" value="Tad2-like_dom"/>
</dbReference>
<keyword evidence="3" id="KW-1185">Reference proteome</keyword>
<evidence type="ECO:0000259" key="1">
    <source>
        <dbReference type="Pfam" id="PF11195"/>
    </source>
</evidence>
<evidence type="ECO:0000313" key="3">
    <source>
        <dbReference type="Proteomes" id="UP000287857"/>
    </source>
</evidence>
<dbReference type="RefSeq" id="WP_125984678.1">
    <property type="nucleotide sequence ID" value="NZ_NGJS01000020.1"/>
</dbReference>
<gene>
    <name evidence="2" type="ORF">CBF37_10390</name>
</gene>
<dbReference type="Proteomes" id="UP000287857">
    <property type="component" value="Unassembled WGS sequence"/>
</dbReference>
<comment type="caution">
    <text evidence="2">The sequence shown here is derived from an EMBL/GenBank/DDBJ whole genome shotgun (WGS) entry which is preliminary data.</text>
</comment>
<dbReference type="OrthoDB" id="9806476at2"/>
<dbReference type="EMBL" id="NGJS01000020">
    <property type="protein sequence ID" value="RST96956.1"/>
    <property type="molecule type" value="Genomic_DNA"/>
</dbReference>
<proteinExistence type="predicted"/>
<dbReference type="AlphaFoldDB" id="A0A429ZTE5"/>
<feature type="domain" description="Thoeris anti-defense 2-like" evidence="1">
    <location>
        <begin position="19"/>
        <end position="49"/>
    </location>
</feature>
<protein>
    <recommendedName>
        <fullName evidence="1">Thoeris anti-defense 2-like domain-containing protein</fullName>
    </recommendedName>
</protein>
<sequence length="87" mass="10240">MKFEQVLPLLKEGKPFRAHPYLQIKNSDGTHAMWVLSIGDVFAEDWGVIRSSHLKFNYSERKSNYERGKKLDRNIELFLDPEGKFKL</sequence>
<name>A0A429ZTE5_9ENTE</name>
<dbReference type="Pfam" id="PF11195">
    <property type="entry name" value="Tad2-like"/>
    <property type="match status" value="1"/>
</dbReference>
<evidence type="ECO:0000313" key="2">
    <source>
        <dbReference type="EMBL" id="RST96956.1"/>
    </source>
</evidence>
<organism evidence="2 3">
    <name type="scientific">Vagococcus vulneris</name>
    <dbReference type="NCBI Taxonomy" id="1977869"/>
    <lineage>
        <taxon>Bacteria</taxon>
        <taxon>Bacillati</taxon>
        <taxon>Bacillota</taxon>
        <taxon>Bacilli</taxon>
        <taxon>Lactobacillales</taxon>
        <taxon>Enterococcaceae</taxon>
        <taxon>Vagococcus</taxon>
    </lineage>
</organism>
<reference evidence="2 3" key="1">
    <citation type="submission" date="2017-05" db="EMBL/GenBank/DDBJ databases">
        <title>Vagococcus spp. assemblies.</title>
        <authorList>
            <person name="Gulvik C.A."/>
        </authorList>
    </citation>
    <scope>NUCLEOTIDE SEQUENCE [LARGE SCALE GENOMIC DNA]</scope>
    <source>
        <strain evidence="2 3">SS1995</strain>
    </source>
</reference>